<name>A0A2N3LF47_9BACI</name>
<dbReference type="Proteomes" id="UP000233440">
    <property type="component" value="Unassembled WGS sequence"/>
</dbReference>
<dbReference type="PANTHER" id="PTHR46558:SF14">
    <property type="entry name" value="HTH-TYPE TRANSCRIPTIONAL REGULATOR ANSR"/>
    <property type="match status" value="1"/>
</dbReference>
<dbReference type="GO" id="GO:0003677">
    <property type="term" value="F:DNA binding"/>
    <property type="evidence" value="ECO:0007669"/>
    <property type="project" value="UniProtKB-KW"/>
</dbReference>
<organism evidence="3 4">
    <name type="scientific">Heyndrickxia camelliae</name>
    <dbReference type="NCBI Taxonomy" id="1707093"/>
    <lineage>
        <taxon>Bacteria</taxon>
        <taxon>Bacillati</taxon>
        <taxon>Bacillota</taxon>
        <taxon>Bacilli</taxon>
        <taxon>Bacillales</taxon>
        <taxon>Bacillaceae</taxon>
        <taxon>Heyndrickxia</taxon>
    </lineage>
</organism>
<feature type="domain" description="HTH cro/C1-type" evidence="2">
    <location>
        <begin position="8"/>
        <end position="62"/>
    </location>
</feature>
<dbReference type="CDD" id="cd00093">
    <property type="entry name" value="HTH_XRE"/>
    <property type="match status" value="1"/>
</dbReference>
<evidence type="ECO:0000256" key="1">
    <source>
        <dbReference type="ARBA" id="ARBA00023125"/>
    </source>
</evidence>
<keyword evidence="4" id="KW-1185">Reference proteome</keyword>
<gene>
    <name evidence="3" type="ORF">CWO92_19800</name>
</gene>
<dbReference type="SMART" id="SM00530">
    <property type="entry name" value="HTH_XRE"/>
    <property type="match status" value="1"/>
</dbReference>
<protein>
    <submittedName>
        <fullName evidence="3">XRE family transcriptional regulator</fullName>
    </submittedName>
</protein>
<dbReference type="InterPro" id="IPR010982">
    <property type="entry name" value="Lambda_DNA-bd_dom_sf"/>
</dbReference>
<dbReference type="AlphaFoldDB" id="A0A2N3LF47"/>
<accession>A0A2N3LF47</accession>
<dbReference type="Pfam" id="PF01381">
    <property type="entry name" value="HTH_3"/>
    <property type="match status" value="1"/>
</dbReference>
<dbReference type="Gene3D" id="1.10.260.40">
    <property type="entry name" value="lambda repressor-like DNA-binding domains"/>
    <property type="match status" value="1"/>
</dbReference>
<reference evidence="3 4" key="1">
    <citation type="submission" date="2017-11" db="EMBL/GenBank/DDBJ databases">
        <title>Bacillus camelliae sp. nov., isolated from pu'er tea.</title>
        <authorList>
            <person name="Niu L."/>
        </authorList>
    </citation>
    <scope>NUCLEOTIDE SEQUENCE [LARGE SCALE GENOMIC DNA]</scope>
    <source>
        <strain evidence="3 4">7578-1</strain>
    </source>
</reference>
<evidence type="ECO:0000313" key="3">
    <source>
        <dbReference type="EMBL" id="PKR83250.1"/>
    </source>
</evidence>
<keyword evidence="1" id="KW-0238">DNA-binding</keyword>
<dbReference type="PROSITE" id="PS50943">
    <property type="entry name" value="HTH_CROC1"/>
    <property type="match status" value="1"/>
</dbReference>
<dbReference type="InterPro" id="IPR001387">
    <property type="entry name" value="Cro/C1-type_HTH"/>
</dbReference>
<evidence type="ECO:0000313" key="4">
    <source>
        <dbReference type="Proteomes" id="UP000233440"/>
    </source>
</evidence>
<comment type="caution">
    <text evidence="3">The sequence shown here is derived from an EMBL/GenBank/DDBJ whole genome shotgun (WGS) entry which is preliminary data.</text>
</comment>
<dbReference type="PANTHER" id="PTHR46558">
    <property type="entry name" value="TRACRIPTIONAL REGULATORY PROTEIN-RELATED-RELATED"/>
    <property type="match status" value="1"/>
</dbReference>
<dbReference type="OrthoDB" id="72638at2"/>
<sequence length="65" mass="7452">MNNFPLILKQLRKKNNFSQQQLADTLNLDQSSISYYELGKKEPGIDILIKIADLFEVSLDILVGR</sequence>
<dbReference type="EMBL" id="PIQO01000020">
    <property type="protein sequence ID" value="PKR83250.1"/>
    <property type="molecule type" value="Genomic_DNA"/>
</dbReference>
<dbReference type="SUPFAM" id="SSF47413">
    <property type="entry name" value="lambda repressor-like DNA-binding domains"/>
    <property type="match status" value="1"/>
</dbReference>
<dbReference type="RefSeq" id="WP_101355945.1">
    <property type="nucleotide sequence ID" value="NZ_PIQO01000020.1"/>
</dbReference>
<evidence type="ECO:0000259" key="2">
    <source>
        <dbReference type="PROSITE" id="PS50943"/>
    </source>
</evidence>
<proteinExistence type="predicted"/>